<dbReference type="EMBL" id="ADIZ01000046">
    <property type="protein sequence ID" value="OSK88106.1"/>
    <property type="molecule type" value="Genomic_DNA"/>
</dbReference>
<organism evidence="1 2">
    <name type="scientific">Escherichia coli TA447</name>
    <dbReference type="NCBI Taxonomy" id="656447"/>
    <lineage>
        <taxon>Bacteria</taxon>
        <taxon>Pseudomonadati</taxon>
        <taxon>Pseudomonadota</taxon>
        <taxon>Gammaproteobacteria</taxon>
        <taxon>Enterobacterales</taxon>
        <taxon>Enterobacteriaceae</taxon>
        <taxon>Escherichia</taxon>
    </lineage>
</organism>
<protein>
    <submittedName>
        <fullName evidence="1">Uncharacterized protein</fullName>
    </submittedName>
</protein>
<reference evidence="1 2" key="1">
    <citation type="submission" date="2010-04" db="EMBL/GenBank/DDBJ databases">
        <title>The Genome Sequence of Escherichia coli TA447.</title>
        <authorList>
            <consortium name="The Broad Institute Genome Sequencing Platform"/>
            <consortium name="The Broad Institute Genome Sequencing Center for Infectious Disease"/>
            <person name="Feldgarden M."/>
            <person name="Gordon D.M."/>
            <person name="Johnson J.R."/>
            <person name="Johnston B.D."/>
            <person name="Young S."/>
            <person name="Zeng Q."/>
            <person name="Koehrsen M."/>
            <person name="Alvarado L."/>
            <person name="Berlin A.M."/>
            <person name="Borenstein D."/>
            <person name="Chapman S.B."/>
            <person name="Chen Z."/>
            <person name="Engels R."/>
            <person name="Freedman E."/>
            <person name="Gellesch M."/>
            <person name="Goldberg J."/>
            <person name="Griggs A."/>
            <person name="Gujja S."/>
            <person name="Heilman E.R."/>
            <person name="Heiman D.I."/>
            <person name="Hepburn T.A."/>
            <person name="Howarth C."/>
            <person name="Jen D."/>
            <person name="Larson L."/>
            <person name="Mehta T."/>
            <person name="Park D."/>
            <person name="Pearson M."/>
            <person name="Richards J."/>
            <person name="Roberts A."/>
            <person name="Saif S."/>
            <person name="Shea T.D."/>
            <person name="Shenoy N."/>
            <person name="Sisk P."/>
            <person name="Stolte C."/>
            <person name="Sykes S.N."/>
            <person name="Walk T."/>
            <person name="White J."/>
            <person name="Yandava C."/>
            <person name="Haas B."/>
            <person name="Henn M.R."/>
            <person name="Nusbaum C."/>
            <person name="Birren B."/>
        </authorList>
    </citation>
    <scope>NUCLEOTIDE SEQUENCE [LARGE SCALE GENOMIC DNA]</scope>
    <source>
        <strain evidence="1 2">TA447</strain>
    </source>
</reference>
<evidence type="ECO:0000313" key="1">
    <source>
        <dbReference type="EMBL" id="OSK88106.1"/>
    </source>
</evidence>
<evidence type="ECO:0000313" key="2">
    <source>
        <dbReference type="Proteomes" id="UP000193942"/>
    </source>
</evidence>
<dbReference type="AlphaFoldDB" id="A0A1X3ITR8"/>
<proteinExistence type="predicted"/>
<sequence>MQEIPLTDDEQAAVENDIQAVDKLLNKLTGGATPGNKRK</sequence>
<accession>A0A1X3ITR8</accession>
<gene>
    <name evidence="1" type="ORF">ECXG_04305</name>
</gene>
<name>A0A1X3ITR8_ECOLX</name>
<dbReference type="Proteomes" id="UP000193942">
    <property type="component" value="Unassembled WGS sequence"/>
</dbReference>
<comment type="caution">
    <text evidence="1">The sequence shown here is derived from an EMBL/GenBank/DDBJ whole genome shotgun (WGS) entry which is preliminary data.</text>
</comment>